<protein>
    <submittedName>
        <fullName evidence="1">Uncharacterized protein</fullName>
    </submittedName>
</protein>
<name>X1GCS3_9ZZZZ</name>
<evidence type="ECO:0000313" key="1">
    <source>
        <dbReference type="EMBL" id="GAH42610.1"/>
    </source>
</evidence>
<reference evidence="1" key="1">
    <citation type="journal article" date="2014" name="Front. Microbiol.">
        <title>High frequency of phylogenetically diverse reductive dehalogenase-homologous genes in deep subseafloor sedimentary metagenomes.</title>
        <authorList>
            <person name="Kawai M."/>
            <person name="Futagami T."/>
            <person name="Toyoda A."/>
            <person name="Takaki Y."/>
            <person name="Nishi S."/>
            <person name="Hori S."/>
            <person name="Arai W."/>
            <person name="Tsubouchi T."/>
            <person name="Morono Y."/>
            <person name="Uchiyama I."/>
            <person name="Ito T."/>
            <person name="Fujiyama A."/>
            <person name="Inagaki F."/>
            <person name="Takami H."/>
        </authorList>
    </citation>
    <scope>NUCLEOTIDE SEQUENCE</scope>
    <source>
        <strain evidence="1">Expedition CK06-06</strain>
    </source>
</reference>
<dbReference type="InterPro" id="IPR035896">
    <property type="entry name" value="AN1-like_Znf"/>
</dbReference>
<proteinExistence type="predicted"/>
<dbReference type="SUPFAM" id="SSF118310">
    <property type="entry name" value="AN1-like Zinc finger"/>
    <property type="match status" value="1"/>
</dbReference>
<accession>X1GCS3</accession>
<dbReference type="EMBL" id="BARU01005878">
    <property type="protein sequence ID" value="GAH42610.1"/>
    <property type="molecule type" value="Genomic_DNA"/>
</dbReference>
<sequence length="53" mass="5972">MKEEYVTAPDSIFYKKKCLTCGEQATRTEIVGLCTAYYCDKHSYKGEPGEGVE</sequence>
<gene>
    <name evidence="1" type="ORF">S03H2_11526</name>
</gene>
<comment type="caution">
    <text evidence="1">The sequence shown here is derived from an EMBL/GenBank/DDBJ whole genome shotgun (WGS) entry which is preliminary data.</text>
</comment>
<organism evidence="1">
    <name type="scientific">marine sediment metagenome</name>
    <dbReference type="NCBI Taxonomy" id="412755"/>
    <lineage>
        <taxon>unclassified sequences</taxon>
        <taxon>metagenomes</taxon>
        <taxon>ecological metagenomes</taxon>
    </lineage>
</organism>
<dbReference type="AlphaFoldDB" id="X1GCS3"/>